<accession>A0A931NFS5</accession>
<organism evidence="2 3">
    <name type="scientific">Inhella proteolytica</name>
    <dbReference type="NCBI Taxonomy" id="2795029"/>
    <lineage>
        <taxon>Bacteria</taxon>
        <taxon>Pseudomonadati</taxon>
        <taxon>Pseudomonadota</taxon>
        <taxon>Betaproteobacteria</taxon>
        <taxon>Burkholderiales</taxon>
        <taxon>Sphaerotilaceae</taxon>
        <taxon>Inhella</taxon>
    </lineage>
</organism>
<evidence type="ECO:0000313" key="2">
    <source>
        <dbReference type="EMBL" id="MBH9575943.1"/>
    </source>
</evidence>
<feature type="region of interest" description="Disordered" evidence="1">
    <location>
        <begin position="1"/>
        <end position="48"/>
    </location>
</feature>
<dbReference type="AlphaFoldDB" id="A0A931NFS5"/>
<gene>
    <name evidence="2" type="ORF">I7X39_03395</name>
</gene>
<comment type="caution">
    <text evidence="2">The sequence shown here is derived from an EMBL/GenBank/DDBJ whole genome shotgun (WGS) entry which is preliminary data.</text>
</comment>
<dbReference type="Proteomes" id="UP000613266">
    <property type="component" value="Unassembled WGS sequence"/>
</dbReference>
<protein>
    <submittedName>
        <fullName evidence="2">Uncharacterized protein</fullName>
    </submittedName>
</protein>
<feature type="compositionally biased region" description="Basic and acidic residues" evidence="1">
    <location>
        <begin position="8"/>
        <end position="20"/>
    </location>
</feature>
<proteinExistence type="predicted"/>
<name>A0A931NFS5_9BURK</name>
<evidence type="ECO:0000313" key="3">
    <source>
        <dbReference type="Proteomes" id="UP000613266"/>
    </source>
</evidence>
<keyword evidence="3" id="KW-1185">Reference proteome</keyword>
<reference evidence="2" key="1">
    <citation type="submission" date="2020-12" db="EMBL/GenBank/DDBJ databases">
        <title>The genome sequence of Inhella sp. 1Y17.</title>
        <authorList>
            <person name="Liu Y."/>
        </authorList>
    </citation>
    <scope>NUCLEOTIDE SEQUENCE</scope>
    <source>
        <strain evidence="2">1Y17</strain>
    </source>
</reference>
<sequence length="48" mass="5046">MPKGQQRSNKEAKKPKKDSGPPKPASGGAPMPTVVTQVMERGKKKTGA</sequence>
<evidence type="ECO:0000256" key="1">
    <source>
        <dbReference type="SAM" id="MobiDB-lite"/>
    </source>
</evidence>
<dbReference type="EMBL" id="JAEDAK010000002">
    <property type="protein sequence ID" value="MBH9575943.1"/>
    <property type="molecule type" value="Genomic_DNA"/>
</dbReference>
<dbReference type="RefSeq" id="WP_198109564.1">
    <property type="nucleotide sequence ID" value="NZ_JAEDAK010000002.1"/>
</dbReference>